<dbReference type="Pfam" id="PF14432">
    <property type="entry name" value="DYW_deaminase"/>
    <property type="match status" value="1"/>
</dbReference>
<dbReference type="FunCoup" id="D8S5M6">
    <property type="interactions" value="421"/>
</dbReference>
<name>D8S5M6_SELML</name>
<evidence type="ECO:0000313" key="5">
    <source>
        <dbReference type="Proteomes" id="UP000001514"/>
    </source>
</evidence>
<feature type="repeat" description="PPR" evidence="2">
    <location>
        <begin position="30"/>
        <end position="64"/>
    </location>
</feature>
<dbReference type="HOGENOM" id="CLU_002706_37_1_1"/>
<dbReference type="InterPro" id="IPR011990">
    <property type="entry name" value="TPR-like_helical_dom_sf"/>
</dbReference>
<dbReference type="OrthoDB" id="185373at2759"/>
<evidence type="ECO:0000256" key="1">
    <source>
        <dbReference type="ARBA" id="ARBA00022737"/>
    </source>
</evidence>
<dbReference type="InParanoid" id="D8S5M6"/>
<evidence type="ECO:0000313" key="4">
    <source>
        <dbReference type="EMBL" id="EFJ20083.1"/>
    </source>
</evidence>
<dbReference type="InterPro" id="IPR032867">
    <property type="entry name" value="DYW_dom"/>
</dbReference>
<keyword evidence="5" id="KW-1185">Reference proteome</keyword>
<dbReference type="GO" id="GO:0009451">
    <property type="term" value="P:RNA modification"/>
    <property type="evidence" value="ECO:0007669"/>
    <property type="project" value="InterPro"/>
</dbReference>
<organism evidence="5">
    <name type="scientific">Selaginella moellendorffii</name>
    <name type="common">Spikemoss</name>
    <dbReference type="NCBI Taxonomy" id="88036"/>
    <lineage>
        <taxon>Eukaryota</taxon>
        <taxon>Viridiplantae</taxon>
        <taxon>Streptophyta</taxon>
        <taxon>Embryophyta</taxon>
        <taxon>Tracheophyta</taxon>
        <taxon>Lycopodiopsida</taxon>
        <taxon>Selaginellales</taxon>
        <taxon>Selaginellaceae</taxon>
        <taxon>Selaginella</taxon>
    </lineage>
</organism>
<dbReference type="InterPro" id="IPR046960">
    <property type="entry name" value="PPR_At4g14850-like_plant"/>
</dbReference>
<evidence type="ECO:0000256" key="2">
    <source>
        <dbReference type="PROSITE-ProRule" id="PRU00708"/>
    </source>
</evidence>
<dbReference type="Pfam" id="PF20431">
    <property type="entry name" value="E_motif"/>
    <property type="match status" value="1"/>
</dbReference>
<dbReference type="SUPFAM" id="SSF48452">
    <property type="entry name" value="TPR-like"/>
    <property type="match status" value="1"/>
</dbReference>
<accession>D8S5M6</accession>
<feature type="repeat" description="PPR" evidence="2">
    <location>
        <begin position="131"/>
        <end position="165"/>
    </location>
</feature>
<dbReference type="FunFam" id="1.25.40.10:FF:001093">
    <property type="entry name" value="Pentatricopeptide repeat-containing protein At2g34400"/>
    <property type="match status" value="1"/>
</dbReference>
<dbReference type="Pfam" id="PF13041">
    <property type="entry name" value="PPR_2"/>
    <property type="match status" value="2"/>
</dbReference>
<sequence>MSLVTVLSAFAKVGNLHLAARIFARTDRSYIFPWNAMIAAYVQHGDSRQAIRLFDELLARRIEPNSVTLMEVLDACASLAALRDGKRVHAIARDHGVDSEVAVATAIVDMYSKCGCLDEAVEAFARIERHDTVSWTAMLAAFAQHGHIDRALATFQRMQEQGHKPNYVTFVHLLSACSHKGLVEEGRKYFDLMTARYGIAPDAQHYACMVDLLGRAGYLDEAEDFLNRMPGAPHAAVLKSLLSACRSYKDVDRGERIAKRMLESFWDESMPYVVLASIYRAAGKWEEAARIRSLMVERGVRKDPGRSAIEVEGRVFEFVAGDMSHVQMNPIRAKLQELSSAMKEAGYVPDTSLVLHDVAEEEKEQVLLWHSEKLAVAFGLLNTPAGSPIRVIKNLRVCKDCHDAAKLISAIEQRRIVFRDLSRFHHFENGVCSCGDYW</sequence>
<dbReference type="NCBIfam" id="TIGR00756">
    <property type="entry name" value="PPR"/>
    <property type="match status" value="3"/>
</dbReference>
<dbReference type="GO" id="GO:0003723">
    <property type="term" value="F:RNA binding"/>
    <property type="evidence" value="ECO:0007669"/>
    <property type="project" value="InterPro"/>
</dbReference>
<dbReference type="PANTHER" id="PTHR47926:SF347">
    <property type="entry name" value="PENTATRICOPEPTIDE REPEAT-CONTAINING PROTEIN"/>
    <property type="match status" value="1"/>
</dbReference>
<dbReference type="AlphaFoldDB" id="D8S5M6"/>
<dbReference type="InterPro" id="IPR002885">
    <property type="entry name" value="PPR_rpt"/>
</dbReference>
<dbReference type="PANTHER" id="PTHR47926">
    <property type="entry name" value="PENTATRICOPEPTIDE REPEAT-CONTAINING PROTEIN"/>
    <property type="match status" value="1"/>
</dbReference>
<dbReference type="Pfam" id="PF12854">
    <property type="entry name" value="PPR_1"/>
    <property type="match status" value="1"/>
</dbReference>
<gene>
    <name evidence="4" type="ORF">SELMODRAFT_109283</name>
</gene>
<dbReference type="EMBL" id="GL377603">
    <property type="protein sequence ID" value="EFJ20083.1"/>
    <property type="molecule type" value="Genomic_DNA"/>
</dbReference>
<dbReference type="OMA" id="WIHEYAT"/>
<proteinExistence type="predicted"/>
<protein>
    <recommendedName>
        <fullName evidence="3">DYW domain-containing protein</fullName>
    </recommendedName>
</protein>
<dbReference type="GO" id="GO:0008270">
    <property type="term" value="F:zinc ion binding"/>
    <property type="evidence" value="ECO:0007669"/>
    <property type="project" value="InterPro"/>
</dbReference>
<dbReference type="PROSITE" id="PS51375">
    <property type="entry name" value="PPR"/>
    <property type="match status" value="2"/>
</dbReference>
<reference evidence="4 5" key="1">
    <citation type="journal article" date="2011" name="Science">
        <title>The Selaginella genome identifies genetic changes associated with the evolution of vascular plants.</title>
        <authorList>
            <person name="Banks J.A."/>
            <person name="Nishiyama T."/>
            <person name="Hasebe M."/>
            <person name="Bowman J.L."/>
            <person name="Gribskov M."/>
            <person name="dePamphilis C."/>
            <person name="Albert V.A."/>
            <person name="Aono N."/>
            <person name="Aoyama T."/>
            <person name="Ambrose B.A."/>
            <person name="Ashton N.W."/>
            <person name="Axtell M.J."/>
            <person name="Barker E."/>
            <person name="Barker M.S."/>
            <person name="Bennetzen J.L."/>
            <person name="Bonawitz N.D."/>
            <person name="Chapple C."/>
            <person name="Cheng C."/>
            <person name="Correa L.G."/>
            <person name="Dacre M."/>
            <person name="DeBarry J."/>
            <person name="Dreyer I."/>
            <person name="Elias M."/>
            <person name="Engstrom E.M."/>
            <person name="Estelle M."/>
            <person name="Feng L."/>
            <person name="Finet C."/>
            <person name="Floyd S.K."/>
            <person name="Frommer W.B."/>
            <person name="Fujita T."/>
            <person name="Gramzow L."/>
            <person name="Gutensohn M."/>
            <person name="Harholt J."/>
            <person name="Hattori M."/>
            <person name="Heyl A."/>
            <person name="Hirai T."/>
            <person name="Hiwatashi Y."/>
            <person name="Ishikawa M."/>
            <person name="Iwata M."/>
            <person name="Karol K.G."/>
            <person name="Koehler B."/>
            <person name="Kolukisaoglu U."/>
            <person name="Kubo M."/>
            <person name="Kurata T."/>
            <person name="Lalonde S."/>
            <person name="Li K."/>
            <person name="Li Y."/>
            <person name="Litt A."/>
            <person name="Lyons E."/>
            <person name="Manning G."/>
            <person name="Maruyama T."/>
            <person name="Michael T.P."/>
            <person name="Mikami K."/>
            <person name="Miyazaki S."/>
            <person name="Morinaga S."/>
            <person name="Murata T."/>
            <person name="Mueller-Roeber B."/>
            <person name="Nelson D.R."/>
            <person name="Obara M."/>
            <person name="Oguri Y."/>
            <person name="Olmstead R.G."/>
            <person name="Onodera N."/>
            <person name="Petersen B.L."/>
            <person name="Pils B."/>
            <person name="Prigge M."/>
            <person name="Rensing S.A."/>
            <person name="Riano-Pachon D.M."/>
            <person name="Roberts A.W."/>
            <person name="Sato Y."/>
            <person name="Scheller H.V."/>
            <person name="Schulz B."/>
            <person name="Schulz C."/>
            <person name="Shakirov E.V."/>
            <person name="Shibagaki N."/>
            <person name="Shinohara N."/>
            <person name="Shippen D.E."/>
            <person name="Soerensen I."/>
            <person name="Sotooka R."/>
            <person name="Sugimoto N."/>
            <person name="Sugita M."/>
            <person name="Sumikawa N."/>
            <person name="Tanurdzic M."/>
            <person name="Theissen G."/>
            <person name="Ulvskov P."/>
            <person name="Wakazuki S."/>
            <person name="Weng J.K."/>
            <person name="Willats W.W."/>
            <person name="Wipf D."/>
            <person name="Wolf P.G."/>
            <person name="Yang L."/>
            <person name="Zimmer A.D."/>
            <person name="Zhu Q."/>
            <person name="Mitros T."/>
            <person name="Hellsten U."/>
            <person name="Loque D."/>
            <person name="Otillar R."/>
            <person name="Salamov A."/>
            <person name="Schmutz J."/>
            <person name="Shapiro H."/>
            <person name="Lindquist E."/>
            <person name="Lucas S."/>
            <person name="Rokhsar D."/>
            <person name="Grigoriev I.V."/>
        </authorList>
    </citation>
    <scope>NUCLEOTIDE SEQUENCE [LARGE SCALE GENOMIC DNA]</scope>
</reference>
<dbReference type="Gene3D" id="1.25.40.10">
    <property type="entry name" value="Tetratricopeptide repeat domain"/>
    <property type="match status" value="3"/>
</dbReference>
<dbReference type="eggNOG" id="KOG4197">
    <property type="taxonomic scope" value="Eukaryota"/>
</dbReference>
<feature type="domain" description="DYW" evidence="3">
    <location>
        <begin position="346"/>
        <end position="438"/>
    </location>
</feature>
<dbReference type="Pfam" id="PF01535">
    <property type="entry name" value="PPR"/>
    <property type="match status" value="1"/>
</dbReference>
<evidence type="ECO:0000259" key="3">
    <source>
        <dbReference type="Pfam" id="PF14432"/>
    </source>
</evidence>
<dbReference type="KEGG" id="smo:SELMODRAFT_109283"/>
<dbReference type="InterPro" id="IPR046848">
    <property type="entry name" value="E_motif"/>
</dbReference>
<dbReference type="Gramene" id="EFJ20083">
    <property type="protein sequence ID" value="EFJ20083"/>
    <property type="gene ID" value="SELMODRAFT_109283"/>
</dbReference>
<keyword evidence="1" id="KW-0677">Repeat</keyword>
<dbReference type="Proteomes" id="UP000001514">
    <property type="component" value="Unassembled WGS sequence"/>
</dbReference>